<evidence type="ECO:0000256" key="4">
    <source>
        <dbReference type="RuleBase" id="RU003719"/>
    </source>
</evidence>
<dbReference type="Gene3D" id="3.40.50.720">
    <property type="entry name" value="NAD(P)-binding Rossmann-like Domain"/>
    <property type="match status" value="2"/>
</dbReference>
<organism evidence="7 8">
    <name type="scientific">Colletotrichum fioriniae PJ7</name>
    <dbReference type="NCBI Taxonomy" id="1445577"/>
    <lineage>
        <taxon>Eukaryota</taxon>
        <taxon>Fungi</taxon>
        <taxon>Dikarya</taxon>
        <taxon>Ascomycota</taxon>
        <taxon>Pezizomycotina</taxon>
        <taxon>Sordariomycetes</taxon>
        <taxon>Hypocreomycetidae</taxon>
        <taxon>Glomerellales</taxon>
        <taxon>Glomerellaceae</taxon>
        <taxon>Colletotrichum</taxon>
        <taxon>Colletotrichum acutatum species complex</taxon>
    </lineage>
</organism>
<dbReference type="SUPFAM" id="SSF51735">
    <property type="entry name" value="NAD(P)-binding Rossmann-fold domains"/>
    <property type="match status" value="1"/>
</dbReference>
<sequence length="361" mass="40312">MKLAVFSAKAYDKKYINAAHDVRKEEFKKHNAKLADDNTDFGIIYHDFSLSTETVSLVKDVDAVCVFVNDSLTADVVEELHKAGCRAILLRCAGFNNVDLKTAEKLGIFVANVPSYSPEAVAEFAVALLQSLNRRTHRAYNRTREGNFNLDGLLGKTVHGKTVGIIGTGRIGVSMARIMKGFGCTLYAFDPYESDAFKELGEYLSLEELLPKCDFISLHCPLMEKTKHIINEKTLKQMKPGAMLVNTSRGGLVDTKSVVHALKTKHLGGLALDVYEGEGDLFYNDHSGHIIDDDLLTRLMTFPNVLICGHQGFFTEEALQEISECTFRNLEDYMLGRKCDNSLVKEEFVMSRRESLPVRIV</sequence>
<dbReference type="eggNOG" id="KOG0068">
    <property type="taxonomic scope" value="Eukaryota"/>
</dbReference>
<keyword evidence="8" id="KW-1185">Reference proteome</keyword>
<dbReference type="Pfam" id="PF02826">
    <property type="entry name" value="2-Hacid_dh_C"/>
    <property type="match status" value="1"/>
</dbReference>
<dbReference type="HOGENOM" id="CLU_019796_1_1_1"/>
<comment type="similarity">
    <text evidence="1 4">Belongs to the D-isomer specific 2-hydroxyacid dehydrogenase family.</text>
</comment>
<feature type="domain" description="D-isomer specific 2-hydroxyacid dehydrogenase catalytic" evidence="5">
    <location>
        <begin position="37"/>
        <end position="342"/>
    </location>
</feature>
<evidence type="ECO:0000256" key="1">
    <source>
        <dbReference type="ARBA" id="ARBA00005854"/>
    </source>
</evidence>
<evidence type="ECO:0000259" key="5">
    <source>
        <dbReference type="Pfam" id="PF00389"/>
    </source>
</evidence>
<evidence type="ECO:0000256" key="2">
    <source>
        <dbReference type="ARBA" id="ARBA00023002"/>
    </source>
</evidence>
<dbReference type="STRING" id="1445577.A0A010RPR2"/>
<dbReference type="InterPro" id="IPR029752">
    <property type="entry name" value="D-isomer_DH_CS1"/>
</dbReference>
<dbReference type="GO" id="GO:0051287">
    <property type="term" value="F:NAD binding"/>
    <property type="evidence" value="ECO:0007669"/>
    <property type="project" value="InterPro"/>
</dbReference>
<dbReference type="SUPFAM" id="SSF52283">
    <property type="entry name" value="Formate/glycerate dehydrogenase catalytic domain-like"/>
    <property type="match status" value="1"/>
</dbReference>
<comment type="caution">
    <text evidence="7">The sequence shown here is derived from an EMBL/GenBank/DDBJ whole genome shotgun (WGS) entry which is preliminary data.</text>
</comment>
<accession>A0A010RPR2</accession>
<evidence type="ECO:0000313" key="7">
    <source>
        <dbReference type="EMBL" id="EXF79954.1"/>
    </source>
</evidence>
<dbReference type="Proteomes" id="UP000020467">
    <property type="component" value="Unassembled WGS sequence"/>
</dbReference>
<dbReference type="Pfam" id="PF00389">
    <property type="entry name" value="2-Hacid_dh"/>
    <property type="match status" value="1"/>
</dbReference>
<dbReference type="OrthoDB" id="298012at2759"/>
<dbReference type="InterPro" id="IPR006140">
    <property type="entry name" value="D-isomer_DH_NAD-bd"/>
</dbReference>
<dbReference type="CDD" id="cd12183">
    <property type="entry name" value="LDH_like_2"/>
    <property type="match status" value="1"/>
</dbReference>
<dbReference type="PROSITE" id="PS00065">
    <property type="entry name" value="D_2_HYDROXYACID_DH_1"/>
    <property type="match status" value="1"/>
</dbReference>
<dbReference type="InterPro" id="IPR029753">
    <property type="entry name" value="D-isomer_DH_CS"/>
</dbReference>
<dbReference type="InterPro" id="IPR006139">
    <property type="entry name" value="D-isomer_2_OHA_DH_cat_dom"/>
</dbReference>
<dbReference type="PROSITE" id="PS00671">
    <property type="entry name" value="D_2_HYDROXYACID_DH_3"/>
    <property type="match status" value="1"/>
</dbReference>
<evidence type="ECO:0000259" key="6">
    <source>
        <dbReference type="Pfam" id="PF02826"/>
    </source>
</evidence>
<name>A0A010RPR2_9PEZI</name>
<dbReference type="InterPro" id="IPR058205">
    <property type="entry name" value="D-LDH-like"/>
</dbReference>
<evidence type="ECO:0000313" key="8">
    <source>
        <dbReference type="Proteomes" id="UP000020467"/>
    </source>
</evidence>
<keyword evidence="2 4" id="KW-0560">Oxidoreductase</keyword>
<keyword evidence="3" id="KW-0520">NAD</keyword>
<dbReference type="PANTHER" id="PTHR43026:SF1">
    <property type="entry name" value="2-HYDROXYACID DEHYDROGENASE HOMOLOG 1-RELATED"/>
    <property type="match status" value="1"/>
</dbReference>
<reference evidence="7 8" key="1">
    <citation type="submission" date="2014-02" db="EMBL/GenBank/DDBJ databases">
        <title>The genome sequence of Colletotrichum fioriniae PJ7.</title>
        <authorList>
            <person name="Baroncelli R."/>
            <person name="Thon M.R."/>
        </authorList>
    </citation>
    <scope>NUCLEOTIDE SEQUENCE [LARGE SCALE GENOMIC DNA]</scope>
    <source>
        <strain evidence="7 8">PJ7</strain>
    </source>
</reference>
<dbReference type="PANTHER" id="PTHR43026">
    <property type="entry name" value="2-HYDROXYACID DEHYDROGENASE HOMOLOG 1-RELATED"/>
    <property type="match status" value="1"/>
</dbReference>
<dbReference type="GO" id="GO:0008720">
    <property type="term" value="F:D-lactate dehydrogenase (NAD+) activity"/>
    <property type="evidence" value="ECO:0007669"/>
    <property type="project" value="TreeGrafter"/>
</dbReference>
<proteinExistence type="inferred from homology"/>
<evidence type="ECO:0000256" key="3">
    <source>
        <dbReference type="ARBA" id="ARBA00023027"/>
    </source>
</evidence>
<dbReference type="AlphaFoldDB" id="A0A010RPR2"/>
<feature type="domain" description="D-isomer specific 2-hydroxyacid dehydrogenase NAD-binding" evidence="6">
    <location>
        <begin position="127"/>
        <end position="312"/>
    </location>
</feature>
<dbReference type="EMBL" id="JARH01000489">
    <property type="protein sequence ID" value="EXF79954.1"/>
    <property type="molecule type" value="Genomic_DNA"/>
</dbReference>
<dbReference type="InterPro" id="IPR036291">
    <property type="entry name" value="NAD(P)-bd_dom_sf"/>
</dbReference>
<dbReference type="PROSITE" id="PS00670">
    <property type="entry name" value="D_2_HYDROXYACID_DH_2"/>
    <property type="match status" value="1"/>
</dbReference>
<protein>
    <submittedName>
        <fullName evidence="7">D-isomer specific 2-hydroxyacid dehydrogenase</fullName>
    </submittedName>
</protein>
<gene>
    <name evidence="7" type="ORF">CFIO01_00850</name>
</gene>
<dbReference type="KEGG" id="cfj:CFIO01_00850"/>